<dbReference type="CDD" id="cd06261">
    <property type="entry name" value="TM_PBP2"/>
    <property type="match status" value="1"/>
</dbReference>
<sequence length="296" mass="31716">MTHDQQTGPAGTAGPVWAPSEHELARRAVRRAQDRRRTLVAVLSSVVVIGGLMVVVGTSKGWPVVQETFFDLSYGLEVLPDIWDGFLLNLRLAAIAVVCIAVLSMVIALVRTSTAPALAPLRILATVYVDLFRGIPLLLVLLLIGFGVPALQLTDTPPSVNVLGTAAVVLTYSAYVAEVIRSGILSVHPSQRAAARSLGLSQAQTMRHVVLPQAIRRVVPPLLNDLVALLKDIGLVSILGARDAIRNAQIETSTTFNYTPYIVASILFLLVTIPLTRLTDRVLEKSIARQNASGTA</sequence>
<dbReference type="InterPro" id="IPR000515">
    <property type="entry name" value="MetI-like"/>
</dbReference>
<dbReference type="PANTHER" id="PTHR30614">
    <property type="entry name" value="MEMBRANE COMPONENT OF AMINO ACID ABC TRANSPORTER"/>
    <property type="match status" value="1"/>
</dbReference>
<dbReference type="Proteomes" id="UP001596138">
    <property type="component" value="Unassembled WGS sequence"/>
</dbReference>
<dbReference type="SUPFAM" id="SSF161098">
    <property type="entry name" value="MetI-like"/>
    <property type="match status" value="1"/>
</dbReference>
<feature type="transmembrane region" description="Helical" evidence="9">
    <location>
        <begin position="39"/>
        <end position="62"/>
    </location>
</feature>
<evidence type="ECO:0000256" key="9">
    <source>
        <dbReference type="RuleBase" id="RU363032"/>
    </source>
</evidence>
<dbReference type="RefSeq" id="WP_386768113.1">
    <property type="nucleotide sequence ID" value="NZ_JBHSTI010000008.1"/>
</dbReference>
<keyword evidence="8 9" id="KW-0472">Membrane</keyword>
<dbReference type="EMBL" id="JBHSTI010000008">
    <property type="protein sequence ID" value="MFC6239227.1"/>
    <property type="molecule type" value="Genomic_DNA"/>
</dbReference>
<name>A0ABW1T5S3_9ACTN</name>
<feature type="domain" description="ABC transmembrane type-1" evidence="10">
    <location>
        <begin position="86"/>
        <end position="279"/>
    </location>
</feature>
<keyword evidence="4" id="KW-1003">Cell membrane</keyword>
<dbReference type="Gene3D" id="1.10.3720.10">
    <property type="entry name" value="MetI-like"/>
    <property type="match status" value="1"/>
</dbReference>
<feature type="transmembrane region" description="Helical" evidence="9">
    <location>
        <begin position="131"/>
        <end position="151"/>
    </location>
</feature>
<evidence type="ECO:0000313" key="12">
    <source>
        <dbReference type="Proteomes" id="UP001596138"/>
    </source>
</evidence>
<dbReference type="InterPro" id="IPR043429">
    <property type="entry name" value="ArtM/GltK/GlnP/TcyL/YhdX-like"/>
</dbReference>
<gene>
    <name evidence="11" type="ORF">ACFQGU_15210</name>
</gene>
<accession>A0ABW1T5S3</accession>
<proteinExistence type="inferred from homology"/>
<dbReference type="Pfam" id="PF00528">
    <property type="entry name" value="BPD_transp_1"/>
    <property type="match status" value="1"/>
</dbReference>
<protein>
    <submittedName>
        <fullName evidence="11">Amino acid ABC transporter permease</fullName>
    </submittedName>
</protein>
<dbReference type="NCBIfam" id="TIGR01726">
    <property type="entry name" value="HEQRo_perm_3TM"/>
    <property type="match status" value="1"/>
</dbReference>
<dbReference type="InterPro" id="IPR035906">
    <property type="entry name" value="MetI-like_sf"/>
</dbReference>
<comment type="caution">
    <text evidence="11">The sequence shown here is derived from an EMBL/GenBank/DDBJ whole genome shotgun (WGS) entry which is preliminary data.</text>
</comment>
<evidence type="ECO:0000256" key="6">
    <source>
        <dbReference type="ARBA" id="ARBA00022970"/>
    </source>
</evidence>
<evidence type="ECO:0000256" key="7">
    <source>
        <dbReference type="ARBA" id="ARBA00022989"/>
    </source>
</evidence>
<evidence type="ECO:0000313" key="11">
    <source>
        <dbReference type="EMBL" id="MFC6239227.1"/>
    </source>
</evidence>
<keyword evidence="3 9" id="KW-0813">Transport</keyword>
<feature type="transmembrane region" description="Helical" evidence="9">
    <location>
        <begin position="258"/>
        <end position="276"/>
    </location>
</feature>
<comment type="similarity">
    <text evidence="2">Belongs to the binding-protein-dependent transport system permease family. HisMQ subfamily.</text>
</comment>
<comment type="subcellular location">
    <subcellularLocation>
        <location evidence="1 9">Cell membrane</location>
        <topology evidence="1 9">Multi-pass membrane protein</topology>
    </subcellularLocation>
</comment>
<dbReference type="PANTHER" id="PTHR30614:SF20">
    <property type="entry name" value="GLUTAMINE TRANSPORT SYSTEM PERMEASE PROTEIN GLNP"/>
    <property type="match status" value="1"/>
</dbReference>
<dbReference type="PROSITE" id="PS50928">
    <property type="entry name" value="ABC_TM1"/>
    <property type="match status" value="1"/>
</dbReference>
<dbReference type="InterPro" id="IPR010065">
    <property type="entry name" value="AA_ABC_transptr_permease_3TM"/>
</dbReference>
<keyword evidence="12" id="KW-1185">Reference proteome</keyword>
<evidence type="ECO:0000256" key="1">
    <source>
        <dbReference type="ARBA" id="ARBA00004651"/>
    </source>
</evidence>
<evidence type="ECO:0000256" key="3">
    <source>
        <dbReference type="ARBA" id="ARBA00022448"/>
    </source>
</evidence>
<evidence type="ECO:0000259" key="10">
    <source>
        <dbReference type="PROSITE" id="PS50928"/>
    </source>
</evidence>
<keyword evidence="6" id="KW-0029">Amino-acid transport</keyword>
<evidence type="ECO:0000256" key="4">
    <source>
        <dbReference type="ARBA" id="ARBA00022475"/>
    </source>
</evidence>
<keyword evidence="5 9" id="KW-0812">Transmembrane</keyword>
<evidence type="ECO:0000256" key="2">
    <source>
        <dbReference type="ARBA" id="ARBA00010072"/>
    </source>
</evidence>
<keyword evidence="7 9" id="KW-1133">Transmembrane helix</keyword>
<evidence type="ECO:0000256" key="5">
    <source>
        <dbReference type="ARBA" id="ARBA00022692"/>
    </source>
</evidence>
<reference evidence="12" key="1">
    <citation type="journal article" date="2019" name="Int. J. Syst. Evol. Microbiol.">
        <title>The Global Catalogue of Microorganisms (GCM) 10K type strain sequencing project: providing services to taxonomists for standard genome sequencing and annotation.</title>
        <authorList>
            <consortium name="The Broad Institute Genomics Platform"/>
            <consortium name="The Broad Institute Genome Sequencing Center for Infectious Disease"/>
            <person name="Wu L."/>
            <person name="Ma J."/>
        </authorList>
    </citation>
    <scope>NUCLEOTIDE SEQUENCE [LARGE SCALE GENOMIC DNA]</scope>
    <source>
        <strain evidence="12">CGMCC 4.7317</strain>
    </source>
</reference>
<feature type="transmembrane region" description="Helical" evidence="9">
    <location>
        <begin position="82"/>
        <end position="110"/>
    </location>
</feature>
<evidence type="ECO:0000256" key="8">
    <source>
        <dbReference type="ARBA" id="ARBA00023136"/>
    </source>
</evidence>
<organism evidence="11 12">
    <name type="scientific">Longivirga aurantiaca</name>
    <dbReference type="NCBI Taxonomy" id="1837743"/>
    <lineage>
        <taxon>Bacteria</taxon>
        <taxon>Bacillati</taxon>
        <taxon>Actinomycetota</taxon>
        <taxon>Actinomycetes</taxon>
        <taxon>Sporichthyales</taxon>
        <taxon>Sporichthyaceae</taxon>
        <taxon>Longivirga</taxon>
    </lineage>
</organism>